<keyword evidence="6" id="KW-1133">Transmembrane helix</keyword>
<accession>A0A3P5XBW3</accession>
<evidence type="ECO:0000313" key="9">
    <source>
        <dbReference type="Proteomes" id="UP000277498"/>
    </source>
</evidence>
<dbReference type="PANTHER" id="PTHR21248">
    <property type="entry name" value="CARDIOLIPIN SYNTHASE"/>
    <property type="match status" value="1"/>
</dbReference>
<evidence type="ECO:0000313" key="8">
    <source>
        <dbReference type="EMBL" id="VDC28370.1"/>
    </source>
</evidence>
<protein>
    <recommendedName>
        <fullName evidence="3">Phospholipase D</fullName>
    </recommendedName>
    <alternativeName>
        <fullName evidence="5">Choline phosphatase</fullName>
    </alternativeName>
</protein>
<feature type="domain" description="PLD phosphodiesterase" evidence="7">
    <location>
        <begin position="372"/>
        <end position="398"/>
    </location>
</feature>
<sequence>MGPMYLLFEHFLVVMGVLAVASAIVLALQPRRTPQSSAAWILFIILVPYIAVPVFLVLGFRKSRRSFPTLMFPAHPGSEPPDPPALARDFAALGAPGARQGNRIVLHETPEAARAALEALVKGARHRIDIILYVLAPDASGRWFLDLLTGKLREGVEVRLTIDWLGSLRRPRRALNAFTAAGGELRWFSPLGHLTDTANLNLRNHRKMVIADCARVWSGGRNVGDEYLASPPGEWLDLSFTAEGPVVDGFNAVFASDWEVAGDPLPEPVAPPCPPRGEALLQLVPAGPDEAQDVLHDGLVAAIYRARRRVWIATPYFVPTELLAQALATAARSGLDVRLFVPAKSNQWTTDLTRGPYLRAMARTGVRVLRYMPGMMHAKAGIVDDAAWIGSANLDVRSMLLNFETVMMIYDPETLAAVESWFRALEPDCVAGTAPARLPRRLIEGIFRLGAPIL</sequence>
<dbReference type="AlphaFoldDB" id="A0A3P5XBW3"/>
<gene>
    <name evidence="8" type="primary">ywiE_2</name>
    <name evidence="8" type="ORF">XINFAN_02106</name>
</gene>
<dbReference type="PANTHER" id="PTHR21248:SF22">
    <property type="entry name" value="PHOSPHOLIPASE D"/>
    <property type="match status" value="1"/>
</dbReference>
<dbReference type="Proteomes" id="UP000277498">
    <property type="component" value="Unassembled WGS sequence"/>
</dbReference>
<dbReference type="Pfam" id="PF13091">
    <property type="entry name" value="PLDc_2"/>
    <property type="match status" value="1"/>
</dbReference>
<dbReference type="GO" id="GO:0032049">
    <property type="term" value="P:cardiolipin biosynthetic process"/>
    <property type="evidence" value="ECO:0007669"/>
    <property type="project" value="UniProtKB-ARBA"/>
</dbReference>
<dbReference type="GO" id="GO:0005576">
    <property type="term" value="C:extracellular region"/>
    <property type="evidence" value="ECO:0007669"/>
    <property type="project" value="UniProtKB-SubCell"/>
</dbReference>
<evidence type="ECO:0000256" key="4">
    <source>
        <dbReference type="ARBA" id="ARBA00022525"/>
    </source>
</evidence>
<evidence type="ECO:0000256" key="3">
    <source>
        <dbReference type="ARBA" id="ARBA00018392"/>
    </source>
</evidence>
<keyword evidence="6" id="KW-0472">Membrane</keyword>
<evidence type="ECO:0000259" key="7">
    <source>
        <dbReference type="PROSITE" id="PS50035"/>
    </source>
</evidence>
<comment type="subcellular location">
    <subcellularLocation>
        <location evidence="2">Secreted</location>
    </subcellularLocation>
</comment>
<feature type="transmembrane region" description="Helical" evidence="6">
    <location>
        <begin position="40"/>
        <end position="60"/>
    </location>
</feature>
<name>A0A3P5XBW3_9RHOB</name>
<evidence type="ECO:0000256" key="5">
    <source>
        <dbReference type="ARBA" id="ARBA00029594"/>
    </source>
</evidence>
<dbReference type="SUPFAM" id="SSF56024">
    <property type="entry name" value="Phospholipase D/nuclease"/>
    <property type="match status" value="2"/>
</dbReference>
<dbReference type="EMBL" id="UXAW01000068">
    <property type="protein sequence ID" value="VDC28370.1"/>
    <property type="molecule type" value="Genomic_DNA"/>
</dbReference>
<dbReference type="PROSITE" id="PS50035">
    <property type="entry name" value="PLD"/>
    <property type="match status" value="2"/>
</dbReference>
<dbReference type="GO" id="GO:0030572">
    <property type="term" value="F:phosphatidyltransferase activity"/>
    <property type="evidence" value="ECO:0007669"/>
    <property type="project" value="UniProtKB-ARBA"/>
</dbReference>
<keyword evidence="8" id="KW-0808">Transferase</keyword>
<keyword evidence="6" id="KW-0812">Transmembrane</keyword>
<evidence type="ECO:0000256" key="6">
    <source>
        <dbReference type="SAM" id="Phobius"/>
    </source>
</evidence>
<evidence type="ECO:0000256" key="1">
    <source>
        <dbReference type="ARBA" id="ARBA00003145"/>
    </source>
</evidence>
<organism evidence="8 9">
    <name type="scientific">Pseudogemmobacter humi</name>
    <dbReference type="NCBI Taxonomy" id="2483812"/>
    <lineage>
        <taxon>Bacteria</taxon>
        <taxon>Pseudomonadati</taxon>
        <taxon>Pseudomonadota</taxon>
        <taxon>Alphaproteobacteria</taxon>
        <taxon>Rhodobacterales</taxon>
        <taxon>Paracoccaceae</taxon>
        <taxon>Pseudogemmobacter</taxon>
    </lineage>
</organism>
<dbReference type="Gene3D" id="3.30.870.10">
    <property type="entry name" value="Endonuclease Chain A"/>
    <property type="match status" value="2"/>
</dbReference>
<reference evidence="8 9" key="1">
    <citation type="submission" date="2018-11" db="EMBL/GenBank/DDBJ databases">
        <authorList>
            <person name="Criscuolo A."/>
        </authorList>
    </citation>
    <scope>NUCLEOTIDE SEQUENCE [LARGE SCALE GENOMIC DNA]</scope>
    <source>
        <strain evidence="8">ACIP111625</strain>
    </source>
</reference>
<dbReference type="InterPro" id="IPR001736">
    <property type="entry name" value="PLipase_D/transphosphatidylase"/>
</dbReference>
<feature type="transmembrane region" description="Helical" evidence="6">
    <location>
        <begin position="6"/>
        <end position="28"/>
    </location>
</feature>
<proteinExistence type="predicted"/>
<keyword evidence="9" id="KW-1185">Reference proteome</keyword>
<keyword evidence="4" id="KW-0964">Secreted</keyword>
<dbReference type="InterPro" id="IPR025202">
    <property type="entry name" value="PLD-like_dom"/>
</dbReference>
<feature type="domain" description="PLD phosphodiesterase" evidence="7">
    <location>
        <begin position="200"/>
        <end position="227"/>
    </location>
</feature>
<comment type="function">
    <text evidence="1">Could be a virulence factor.</text>
</comment>
<evidence type="ECO:0000256" key="2">
    <source>
        <dbReference type="ARBA" id="ARBA00004613"/>
    </source>
</evidence>
<dbReference type="SMART" id="SM00155">
    <property type="entry name" value="PLDc"/>
    <property type="match status" value="2"/>
</dbReference>